<feature type="domain" description="Acyl-CoA dehydrogenase/oxidase N-terminal" evidence="2">
    <location>
        <begin position="20"/>
        <end position="93"/>
    </location>
</feature>
<feature type="domain" description="Acyl-CoA dehydrogenase C-terminal" evidence="3">
    <location>
        <begin position="236"/>
        <end position="363"/>
    </location>
</feature>
<keyword evidence="1" id="KW-0560">Oxidoreductase</keyword>
<dbReference type="AlphaFoldDB" id="A0A7S9D8M5"/>
<dbReference type="InterPro" id="IPR036250">
    <property type="entry name" value="AcylCo_DH-like_C"/>
</dbReference>
<evidence type="ECO:0000313" key="5">
    <source>
        <dbReference type="Proteomes" id="UP000594621"/>
    </source>
</evidence>
<protein>
    <submittedName>
        <fullName evidence="4">Acyl-CoA dehydrogenase</fullName>
    </submittedName>
</protein>
<dbReference type="SUPFAM" id="SSF56645">
    <property type="entry name" value="Acyl-CoA dehydrogenase NM domain-like"/>
    <property type="match status" value="1"/>
</dbReference>
<gene>
    <name evidence="4" type="ORF">IC761_03820</name>
</gene>
<dbReference type="Pfam" id="PF08028">
    <property type="entry name" value="Acyl-CoA_dh_2"/>
    <property type="match status" value="1"/>
</dbReference>
<dbReference type="Gene3D" id="1.10.540.10">
    <property type="entry name" value="Acyl-CoA dehydrogenase/oxidase, N-terminal domain"/>
    <property type="match status" value="1"/>
</dbReference>
<evidence type="ECO:0000259" key="2">
    <source>
        <dbReference type="Pfam" id="PF02771"/>
    </source>
</evidence>
<dbReference type="Gene3D" id="2.40.110.10">
    <property type="entry name" value="Butyryl-CoA Dehydrogenase, subunit A, domain 2"/>
    <property type="match status" value="1"/>
</dbReference>
<dbReference type="EMBL" id="CP061379">
    <property type="protein sequence ID" value="QPF92434.1"/>
    <property type="molecule type" value="Genomic_DNA"/>
</dbReference>
<evidence type="ECO:0000256" key="1">
    <source>
        <dbReference type="ARBA" id="ARBA00023002"/>
    </source>
</evidence>
<organism evidence="4 5">
    <name type="scientific">Bradyrhizobium commune</name>
    <dbReference type="NCBI Taxonomy" id="83627"/>
    <lineage>
        <taxon>Bacteria</taxon>
        <taxon>Pseudomonadati</taxon>
        <taxon>Pseudomonadota</taxon>
        <taxon>Alphaproteobacteria</taxon>
        <taxon>Hyphomicrobiales</taxon>
        <taxon>Nitrobacteraceae</taxon>
        <taxon>Bradyrhizobium</taxon>
    </lineage>
</organism>
<dbReference type="GO" id="GO:0003995">
    <property type="term" value="F:acyl-CoA dehydrogenase activity"/>
    <property type="evidence" value="ECO:0007669"/>
    <property type="project" value="TreeGrafter"/>
</dbReference>
<dbReference type="KEGG" id="bcou:IC761_03820"/>
<reference evidence="4 5" key="1">
    <citation type="submission" date="2020-09" db="EMBL/GenBank/DDBJ databases">
        <title>Complete genomes of bradyrhizobia occurring on native shrubby legumes in Australia.</title>
        <authorList>
            <person name="Lafay B."/>
        </authorList>
    </citation>
    <scope>NUCLEOTIDE SEQUENCE [LARGE SCALE GENOMIC DNA]</scope>
    <source>
        <strain evidence="4 5">BDV5040</strain>
    </source>
</reference>
<dbReference type="Gene3D" id="1.20.140.10">
    <property type="entry name" value="Butyryl-CoA Dehydrogenase, subunit A, domain 3"/>
    <property type="match status" value="1"/>
</dbReference>
<sequence>MNATPGFGLVERARAIAPLIAGEADEIERTRRLTPGVVTALIENGLYRALLPQSLGGAEAPPEIFMQMLEEIAKADASAAWCLGQCSVCAMIAAALDHDTAHEIFNTAPGILAWGAVAHEARAVEGGYRVTARWDFASGSRQASWLGAHVRIVNADGKPRKNADGAPEMRTILFPLASAVLHDVWQAIGLAGTGTDSYEVADLFIPERFATFRDVPEALREPGPLYRLPTGSTFSLGFAAVSLGVARATLEAAIALARAKHQSLAASAMRDNQSVQGLIGRTEGDLRAARAYLYATANAMWRDLSATGTFSATHRAAVRLAATWTIQQSAKVVGTAYHMAGATAVFRSNPFERRFRDMHAITQQIQARDTHYEDVGKAILSGS</sequence>
<name>A0A7S9D8M5_9BRAD</name>
<dbReference type="Pfam" id="PF02771">
    <property type="entry name" value="Acyl-CoA_dh_N"/>
    <property type="match status" value="1"/>
</dbReference>
<evidence type="ECO:0000313" key="4">
    <source>
        <dbReference type="EMBL" id="QPF92434.1"/>
    </source>
</evidence>
<dbReference type="InterPro" id="IPR013107">
    <property type="entry name" value="Acyl-CoA_DH_C"/>
</dbReference>
<dbReference type="InterPro" id="IPR037069">
    <property type="entry name" value="AcylCoA_DH/ox_N_sf"/>
</dbReference>
<accession>A0A7S9D8M5</accession>
<dbReference type="PANTHER" id="PTHR43884">
    <property type="entry name" value="ACYL-COA DEHYDROGENASE"/>
    <property type="match status" value="1"/>
</dbReference>
<dbReference type="Proteomes" id="UP000594621">
    <property type="component" value="Chromosome"/>
</dbReference>
<dbReference type="PANTHER" id="PTHR43884:SF12">
    <property type="entry name" value="ISOVALERYL-COA DEHYDROGENASE, MITOCHONDRIAL-RELATED"/>
    <property type="match status" value="1"/>
</dbReference>
<dbReference type="InterPro" id="IPR013786">
    <property type="entry name" value="AcylCoA_DH/ox_N"/>
</dbReference>
<proteinExistence type="predicted"/>
<dbReference type="InterPro" id="IPR009100">
    <property type="entry name" value="AcylCoA_DH/oxidase_NM_dom_sf"/>
</dbReference>
<dbReference type="GO" id="GO:0050660">
    <property type="term" value="F:flavin adenine dinucleotide binding"/>
    <property type="evidence" value="ECO:0007669"/>
    <property type="project" value="InterPro"/>
</dbReference>
<dbReference type="PIRSF" id="PIRSF016578">
    <property type="entry name" value="HsaA"/>
    <property type="match status" value="1"/>
</dbReference>
<evidence type="ECO:0000259" key="3">
    <source>
        <dbReference type="Pfam" id="PF08028"/>
    </source>
</evidence>
<dbReference type="RefSeq" id="WP_195801972.1">
    <property type="nucleotide sequence ID" value="NZ_CP061379.1"/>
</dbReference>
<keyword evidence="5" id="KW-1185">Reference proteome</keyword>
<dbReference type="SUPFAM" id="SSF47203">
    <property type="entry name" value="Acyl-CoA dehydrogenase C-terminal domain-like"/>
    <property type="match status" value="1"/>
</dbReference>
<dbReference type="InterPro" id="IPR046373">
    <property type="entry name" value="Acyl-CoA_Oxase/DH_mid-dom_sf"/>
</dbReference>